<dbReference type="Pfam" id="PF06722">
    <property type="entry name" value="EryCIII-like_C"/>
    <property type="match status" value="1"/>
</dbReference>
<gene>
    <name evidence="4" type="ORF">PV383_02840</name>
</gene>
<dbReference type="InterPro" id="IPR050426">
    <property type="entry name" value="Glycosyltransferase_28"/>
</dbReference>
<feature type="domain" description="Erythromycin biosynthesis protein CIII-like C-terminal" evidence="3">
    <location>
        <begin position="350"/>
        <end position="430"/>
    </location>
</feature>
<feature type="region of interest" description="Disordered" evidence="2">
    <location>
        <begin position="226"/>
        <end position="255"/>
    </location>
</feature>
<dbReference type="PANTHER" id="PTHR48050">
    <property type="entry name" value="STEROL 3-BETA-GLUCOSYLTRANSFERASE"/>
    <property type="match status" value="1"/>
</dbReference>
<evidence type="ECO:0000256" key="1">
    <source>
        <dbReference type="ARBA" id="ARBA00022679"/>
    </source>
</evidence>
<organism evidence="4 5">
    <name type="scientific">Streptomyces caniscabiei</name>
    <dbReference type="NCBI Taxonomy" id="2746961"/>
    <lineage>
        <taxon>Bacteria</taxon>
        <taxon>Bacillati</taxon>
        <taxon>Actinomycetota</taxon>
        <taxon>Actinomycetes</taxon>
        <taxon>Kitasatosporales</taxon>
        <taxon>Streptomycetaceae</taxon>
        <taxon>Streptomyces</taxon>
    </lineage>
</organism>
<dbReference type="InterPro" id="IPR002213">
    <property type="entry name" value="UDP_glucos_trans"/>
</dbReference>
<name>A0ABU4MFU1_9ACTN</name>
<dbReference type="SUPFAM" id="SSF53756">
    <property type="entry name" value="UDP-Glycosyltransferase/glycogen phosphorylase"/>
    <property type="match status" value="2"/>
</dbReference>
<dbReference type="EMBL" id="JARAWJ010000002">
    <property type="protein sequence ID" value="MDX3036113.1"/>
    <property type="molecule type" value="Genomic_DNA"/>
</dbReference>
<sequence>MRVLLANYDSRGGVEPLVGLAVRLRGLGAEVRVCAPPDEEFARRLAGVGVPLVPFGRPVRALMTAGAPPTPDGVPRRAAELLAEFGTVAEAAEGCDVLVATGLLPAAACVRSVADKLGVPYVYASFQSVSLPSPHHPPMARPGRPLPTDTTDNRALWEFDARSANDLFGEVVNAHRASVGLPPVTDVRDHVFTDRPWLATDPVLDPWRSPSEAAGEGVGREPAAVAGEAVGREPSEAAGFGVRRGRSKDGAAGVGREASALGRGVVQTGSWIVPDERPLADGLTAFLDAGAPPVYVGFGSIPVGGSEDVARSCVEAVRAHGRRVILSRGWADLAALDDRDDCFVVGEANHHALFRRVAAVVHHGGAGTTTTATWAGTPQVVVPQGADQPYFASRVAALGIGVAHDGPTPTFESLSTALKMALAPETATRAAEVSGMVLPDGATRAARRLLDTYGGGGRGGVGGGGR</sequence>
<evidence type="ECO:0000256" key="2">
    <source>
        <dbReference type="SAM" id="MobiDB-lite"/>
    </source>
</evidence>
<comment type="caution">
    <text evidence="4">The sequence shown here is derived from an EMBL/GenBank/DDBJ whole genome shotgun (WGS) entry which is preliminary data.</text>
</comment>
<dbReference type="RefSeq" id="WP_193379416.1">
    <property type="nucleotide sequence ID" value="NZ_JABXWF010000001.1"/>
</dbReference>
<dbReference type="Proteomes" id="UP001282474">
    <property type="component" value="Unassembled WGS sequence"/>
</dbReference>
<evidence type="ECO:0000313" key="5">
    <source>
        <dbReference type="Proteomes" id="UP001282474"/>
    </source>
</evidence>
<dbReference type="PANTHER" id="PTHR48050:SF13">
    <property type="entry name" value="STEROL 3-BETA-GLUCOSYLTRANSFERASE UGT80A2"/>
    <property type="match status" value="1"/>
</dbReference>
<keyword evidence="5" id="KW-1185">Reference proteome</keyword>
<reference evidence="4 5" key="1">
    <citation type="journal article" date="2023" name="Microb. Genom.">
        <title>Mesoterricola silvestris gen. nov., sp. nov., Mesoterricola sediminis sp. nov., Geothrix oryzae sp. nov., Geothrix edaphica sp. nov., Geothrix rubra sp. nov., and Geothrix limicola sp. nov., six novel members of Acidobacteriota isolated from soils.</title>
        <authorList>
            <person name="Weisberg A.J."/>
            <person name="Pearce E."/>
            <person name="Kramer C.G."/>
            <person name="Chang J.H."/>
            <person name="Clarke C.R."/>
        </authorList>
    </citation>
    <scope>NUCLEOTIDE SEQUENCE [LARGE SCALE GENOMIC DNA]</scope>
    <source>
        <strain evidence="4 5">NE20-4-1</strain>
    </source>
</reference>
<evidence type="ECO:0000259" key="3">
    <source>
        <dbReference type="Pfam" id="PF06722"/>
    </source>
</evidence>
<protein>
    <submittedName>
        <fullName evidence="4">Glycosyltransferase</fullName>
    </submittedName>
</protein>
<proteinExistence type="predicted"/>
<keyword evidence="1" id="KW-0808">Transferase</keyword>
<dbReference type="InterPro" id="IPR010610">
    <property type="entry name" value="EryCIII-like_C"/>
</dbReference>
<accession>A0ABU4MFU1</accession>
<evidence type="ECO:0000313" key="4">
    <source>
        <dbReference type="EMBL" id="MDX3036113.1"/>
    </source>
</evidence>
<dbReference type="CDD" id="cd03784">
    <property type="entry name" value="GT1_Gtf-like"/>
    <property type="match status" value="1"/>
</dbReference>
<dbReference type="Gene3D" id="3.40.50.2000">
    <property type="entry name" value="Glycogen Phosphorylase B"/>
    <property type="match status" value="2"/>
</dbReference>